<evidence type="ECO:0000313" key="2">
    <source>
        <dbReference type="EMBL" id="DAE16640.1"/>
    </source>
</evidence>
<evidence type="ECO:0000256" key="1">
    <source>
        <dbReference type="SAM" id="Phobius"/>
    </source>
</evidence>
<accession>A0A8S5QC31</accession>
<organism evidence="2">
    <name type="scientific">Myoviridae sp. ctw4b6</name>
    <dbReference type="NCBI Taxonomy" id="2825206"/>
    <lineage>
        <taxon>Viruses</taxon>
        <taxon>Duplodnaviria</taxon>
        <taxon>Heunggongvirae</taxon>
        <taxon>Uroviricota</taxon>
        <taxon>Caudoviricetes</taxon>
    </lineage>
</organism>
<name>A0A8S5QC31_9CAUD</name>
<proteinExistence type="predicted"/>
<reference evidence="2" key="1">
    <citation type="journal article" date="2021" name="Proc. Natl. Acad. Sci. U.S.A.">
        <title>A Catalog of Tens of Thousands of Viruses from Human Metagenomes Reveals Hidden Associations with Chronic Diseases.</title>
        <authorList>
            <person name="Tisza M.J."/>
            <person name="Buck C.B."/>
        </authorList>
    </citation>
    <scope>NUCLEOTIDE SEQUENCE</scope>
    <source>
        <strain evidence="2">Ctw4b6</strain>
    </source>
</reference>
<sequence length="63" mass="6358">MKKSLKALRTIAIGWAIAAVAVAIIWAAATASFGALALRASDTGLLAFTLAAAVLFLPITSAD</sequence>
<dbReference type="EMBL" id="BK015628">
    <property type="protein sequence ID" value="DAE16640.1"/>
    <property type="molecule type" value="Genomic_DNA"/>
</dbReference>
<protein>
    <submittedName>
        <fullName evidence="2">Uncharacterized protein</fullName>
    </submittedName>
</protein>
<feature type="transmembrane region" description="Helical" evidence="1">
    <location>
        <begin position="12"/>
        <end position="38"/>
    </location>
</feature>
<keyword evidence="1" id="KW-0812">Transmembrane</keyword>
<feature type="transmembrane region" description="Helical" evidence="1">
    <location>
        <begin position="44"/>
        <end position="62"/>
    </location>
</feature>
<keyword evidence="1" id="KW-1133">Transmembrane helix</keyword>
<keyword evidence="1" id="KW-0472">Membrane</keyword>